<evidence type="ECO:0000256" key="1">
    <source>
        <dbReference type="ARBA" id="ARBA00023054"/>
    </source>
</evidence>
<dbReference type="InterPro" id="IPR000533">
    <property type="entry name" value="Tropomyosin"/>
</dbReference>
<dbReference type="Gene3D" id="1.20.5.170">
    <property type="match status" value="1"/>
</dbReference>
<protein>
    <submittedName>
        <fullName evidence="3">Uncharacterized protein</fullName>
    </submittedName>
</protein>
<dbReference type="Pfam" id="PF00261">
    <property type="entry name" value="Tropomyosin"/>
    <property type="match status" value="1"/>
</dbReference>
<accession>A0A0B7A1S5</accession>
<organism evidence="3">
    <name type="scientific">Arion vulgaris</name>
    <dbReference type="NCBI Taxonomy" id="1028688"/>
    <lineage>
        <taxon>Eukaryota</taxon>
        <taxon>Metazoa</taxon>
        <taxon>Spiralia</taxon>
        <taxon>Lophotrochozoa</taxon>
        <taxon>Mollusca</taxon>
        <taxon>Gastropoda</taxon>
        <taxon>Heterobranchia</taxon>
        <taxon>Euthyneura</taxon>
        <taxon>Panpulmonata</taxon>
        <taxon>Eupulmonata</taxon>
        <taxon>Stylommatophora</taxon>
        <taxon>Helicina</taxon>
        <taxon>Arionoidea</taxon>
        <taxon>Arionidae</taxon>
        <taxon>Arion</taxon>
    </lineage>
</organism>
<dbReference type="AlphaFoldDB" id="A0A0B7A1S5"/>
<reference evidence="3" key="1">
    <citation type="submission" date="2014-12" db="EMBL/GenBank/DDBJ databases">
        <title>Insight into the proteome of Arion vulgaris.</title>
        <authorList>
            <person name="Aradska J."/>
            <person name="Bulat T."/>
            <person name="Smidak R."/>
            <person name="Sarate P."/>
            <person name="Gangsoo J."/>
            <person name="Sialana F."/>
            <person name="Bilban M."/>
            <person name="Lubec G."/>
        </authorList>
    </citation>
    <scope>NUCLEOTIDE SEQUENCE</scope>
    <source>
        <tissue evidence="3">Skin</tissue>
    </source>
</reference>
<name>A0A0B7A1S5_9EUPU</name>
<dbReference type="EMBL" id="HACG01028014">
    <property type="protein sequence ID" value="CEK74879.1"/>
    <property type="molecule type" value="Transcribed_RNA"/>
</dbReference>
<evidence type="ECO:0000313" key="3">
    <source>
        <dbReference type="EMBL" id="CEK74879.1"/>
    </source>
</evidence>
<gene>
    <name evidence="3" type="primary">ORF92963</name>
</gene>
<sequence>LTQRLKDAESTAEFSERQVISLQKSLERLEDELEKCREQNAKMKLDVDQWVTDLESL</sequence>
<keyword evidence="1 2" id="KW-0175">Coiled coil</keyword>
<proteinExistence type="predicted"/>
<feature type="non-terminal residue" evidence="3">
    <location>
        <position position="1"/>
    </location>
</feature>
<evidence type="ECO:0000256" key="2">
    <source>
        <dbReference type="SAM" id="Coils"/>
    </source>
</evidence>
<feature type="coiled-coil region" evidence="2">
    <location>
        <begin position="5"/>
        <end position="46"/>
    </location>
</feature>
<dbReference type="SUPFAM" id="SSF57997">
    <property type="entry name" value="Tropomyosin"/>
    <property type="match status" value="1"/>
</dbReference>